<accession>A0ABV2JJU7</accession>
<proteinExistence type="predicted"/>
<dbReference type="EMBL" id="JBEPMK010000002">
    <property type="protein sequence ID" value="MET3644192.1"/>
    <property type="molecule type" value="Genomic_DNA"/>
</dbReference>
<dbReference type="Proteomes" id="UP001549055">
    <property type="component" value="Unassembled WGS sequence"/>
</dbReference>
<comment type="caution">
    <text evidence="1">The sequence shown here is derived from an EMBL/GenBank/DDBJ whole genome shotgun (WGS) entry which is preliminary data.</text>
</comment>
<protein>
    <submittedName>
        <fullName evidence="1">Uncharacterized protein</fullName>
    </submittedName>
</protein>
<evidence type="ECO:0000313" key="2">
    <source>
        <dbReference type="Proteomes" id="UP001549055"/>
    </source>
</evidence>
<name>A0ABV2JJU7_9STRE</name>
<sequence>MNKYIARMKDSTGGFNYSLMDESLEGADK</sequence>
<organism evidence="1 2">
    <name type="scientific">Streptococcus gallinaceus</name>
    <dbReference type="NCBI Taxonomy" id="165758"/>
    <lineage>
        <taxon>Bacteria</taxon>
        <taxon>Bacillati</taxon>
        <taxon>Bacillota</taxon>
        <taxon>Bacilli</taxon>
        <taxon>Lactobacillales</taxon>
        <taxon>Streptococcaceae</taxon>
        <taxon>Streptococcus</taxon>
    </lineage>
</organism>
<gene>
    <name evidence="1" type="ORF">ABID27_000814</name>
</gene>
<reference evidence="1 2" key="1">
    <citation type="submission" date="2024-06" db="EMBL/GenBank/DDBJ databases">
        <title>Genomic Encyclopedia of Type Strains, Phase IV (KMG-IV): sequencing the most valuable type-strain genomes for metagenomic binning, comparative biology and taxonomic classification.</title>
        <authorList>
            <person name="Goeker M."/>
        </authorList>
    </citation>
    <scope>NUCLEOTIDE SEQUENCE [LARGE SCALE GENOMIC DNA]</scope>
    <source>
        <strain evidence="1 2">DSM 15349</strain>
    </source>
</reference>
<evidence type="ECO:0000313" key="1">
    <source>
        <dbReference type="EMBL" id="MET3644192.1"/>
    </source>
</evidence>
<keyword evidence="2" id="KW-1185">Reference proteome</keyword>